<dbReference type="EMBL" id="GBRH01227573">
    <property type="protein sequence ID" value="JAD70322.1"/>
    <property type="molecule type" value="Transcribed_RNA"/>
</dbReference>
<organism evidence="1">
    <name type="scientific">Arundo donax</name>
    <name type="common">Giant reed</name>
    <name type="synonym">Donax arundinaceus</name>
    <dbReference type="NCBI Taxonomy" id="35708"/>
    <lineage>
        <taxon>Eukaryota</taxon>
        <taxon>Viridiplantae</taxon>
        <taxon>Streptophyta</taxon>
        <taxon>Embryophyta</taxon>
        <taxon>Tracheophyta</taxon>
        <taxon>Spermatophyta</taxon>
        <taxon>Magnoliopsida</taxon>
        <taxon>Liliopsida</taxon>
        <taxon>Poales</taxon>
        <taxon>Poaceae</taxon>
        <taxon>PACMAD clade</taxon>
        <taxon>Arundinoideae</taxon>
        <taxon>Arundineae</taxon>
        <taxon>Arundo</taxon>
    </lineage>
</organism>
<sequence length="18" mass="2162">MSVPHVLIFSRIFSAFFY</sequence>
<reference evidence="1" key="1">
    <citation type="submission" date="2014-09" db="EMBL/GenBank/DDBJ databases">
        <authorList>
            <person name="Magalhaes I.L.F."/>
            <person name="Oliveira U."/>
            <person name="Santos F.R."/>
            <person name="Vidigal T.H.D.A."/>
            <person name="Brescovit A.D."/>
            <person name="Santos A.J."/>
        </authorList>
    </citation>
    <scope>NUCLEOTIDE SEQUENCE</scope>
    <source>
        <tissue evidence="1">Shoot tissue taken approximately 20 cm above the soil surface</tissue>
    </source>
</reference>
<reference evidence="1" key="2">
    <citation type="journal article" date="2015" name="Data Brief">
        <title>Shoot transcriptome of the giant reed, Arundo donax.</title>
        <authorList>
            <person name="Barrero R.A."/>
            <person name="Guerrero F.D."/>
            <person name="Moolhuijzen P."/>
            <person name="Goolsby J.A."/>
            <person name="Tidwell J."/>
            <person name="Bellgard S.E."/>
            <person name="Bellgard M.I."/>
        </authorList>
    </citation>
    <scope>NUCLEOTIDE SEQUENCE</scope>
    <source>
        <tissue evidence="1">Shoot tissue taken approximately 20 cm above the soil surface</tissue>
    </source>
</reference>
<dbReference type="AlphaFoldDB" id="A0A0A9CFM6"/>
<protein>
    <submittedName>
        <fullName evidence="1">Uncharacterized protein</fullName>
    </submittedName>
</protein>
<name>A0A0A9CFM6_ARUDO</name>
<evidence type="ECO:0000313" key="1">
    <source>
        <dbReference type="EMBL" id="JAD70322.1"/>
    </source>
</evidence>
<proteinExistence type="predicted"/>
<accession>A0A0A9CFM6</accession>